<dbReference type="SUPFAM" id="SSF56436">
    <property type="entry name" value="C-type lectin-like"/>
    <property type="match status" value="1"/>
</dbReference>
<protein>
    <submittedName>
        <fullName evidence="3">Alpha-N-acetylgalactosamine-specific lectin</fullName>
    </submittedName>
</protein>
<dbReference type="OrthoDB" id="418245at2759"/>
<dbReference type="EMBL" id="MRZV01000219">
    <property type="protein sequence ID" value="PIK55337.1"/>
    <property type="molecule type" value="Genomic_DNA"/>
</dbReference>
<dbReference type="PROSITE" id="PS50041">
    <property type="entry name" value="C_TYPE_LECTIN_2"/>
    <property type="match status" value="1"/>
</dbReference>
<evidence type="ECO:0000313" key="3">
    <source>
        <dbReference type="EMBL" id="PIK55337.1"/>
    </source>
</evidence>
<dbReference type="InterPro" id="IPR001304">
    <property type="entry name" value="C-type_lectin-like"/>
</dbReference>
<dbReference type="InterPro" id="IPR016186">
    <property type="entry name" value="C-type_lectin-like/link_sf"/>
</dbReference>
<gene>
    <name evidence="3" type="ORF">BSL78_07761</name>
</gene>
<feature type="domain" description="C-type lectin" evidence="2">
    <location>
        <begin position="29"/>
        <end position="153"/>
    </location>
</feature>
<dbReference type="GO" id="GO:0030246">
    <property type="term" value="F:carbohydrate binding"/>
    <property type="evidence" value="ECO:0007669"/>
    <property type="project" value="UniProtKB-KW"/>
</dbReference>
<evidence type="ECO:0000256" key="1">
    <source>
        <dbReference type="SAM" id="SignalP"/>
    </source>
</evidence>
<dbReference type="Pfam" id="PF00059">
    <property type="entry name" value="Lectin_C"/>
    <property type="match status" value="1"/>
</dbReference>
<evidence type="ECO:0000313" key="4">
    <source>
        <dbReference type="Proteomes" id="UP000230750"/>
    </source>
</evidence>
<accession>A0A2G8L4Z7</accession>
<dbReference type="InterPro" id="IPR016187">
    <property type="entry name" value="CTDL_fold"/>
</dbReference>
<feature type="chain" id="PRO_5013869890" evidence="1">
    <location>
        <begin position="20"/>
        <end position="177"/>
    </location>
</feature>
<comment type="caution">
    <text evidence="3">The sequence shown here is derived from an EMBL/GenBank/DDBJ whole genome shotgun (WGS) entry which is preliminary data.</text>
</comment>
<proteinExistence type="predicted"/>
<dbReference type="PANTHER" id="PTHR22803">
    <property type="entry name" value="MANNOSE, PHOSPHOLIPASE, LECTIN RECEPTOR RELATED"/>
    <property type="match status" value="1"/>
</dbReference>
<keyword evidence="3" id="KW-0430">Lectin</keyword>
<evidence type="ECO:0000259" key="2">
    <source>
        <dbReference type="PROSITE" id="PS50041"/>
    </source>
</evidence>
<keyword evidence="4" id="KW-1185">Reference proteome</keyword>
<name>A0A2G8L4Z7_STIJA</name>
<keyword evidence="1" id="KW-0732">Signal</keyword>
<dbReference type="InterPro" id="IPR050111">
    <property type="entry name" value="C-type_lectin/snaclec_domain"/>
</dbReference>
<feature type="signal peptide" evidence="1">
    <location>
        <begin position="1"/>
        <end position="19"/>
    </location>
</feature>
<dbReference type="AlphaFoldDB" id="A0A2G8L4Z7"/>
<reference evidence="3 4" key="1">
    <citation type="journal article" date="2017" name="PLoS Biol.">
        <title>The sea cucumber genome provides insights into morphological evolution and visceral regeneration.</title>
        <authorList>
            <person name="Zhang X."/>
            <person name="Sun L."/>
            <person name="Yuan J."/>
            <person name="Sun Y."/>
            <person name="Gao Y."/>
            <person name="Zhang L."/>
            <person name="Li S."/>
            <person name="Dai H."/>
            <person name="Hamel J.F."/>
            <person name="Liu C."/>
            <person name="Yu Y."/>
            <person name="Liu S."/>
            <person name="Lin W."/>
            <person name="Guo K."/>
            <person name="Jin S."/>
            <person name="Xu P."/>
            <person name="Storey K.B."/>
            <person name="Huan P."/>
            <person name="Zhang T."/>
            <person name="Zhou Y."/>
            <person name="Zhang J."/>
            <person name="Lin C."/>
            <person name="Li X."/>
            <person name="Xing L."/>
            <person name="Huo D."/>
            <person name="Sun M."/>
            <person name="Wang L."/>
            <person name="Mercier A."/>
            <person name="Li F."/>
            <person name="Yang H."/>
            <person name="Xiang J."/>
        </authorList>
    </citation>
    <scope>NUCLEOTIDE SEQUENCE [LARGE SCALE GENOMIC DNA]</scope>
    <source>
        <strain evidence="3">Shaxun</strain>
        <tissue evidence="3">Muscle</tissue>
    </source>
</reference>
<sequence length="177" mass="19832">MKVYIFLLCVALCIAGGVATCCPPYWTVHGDHCYRYFGFPRRYVVAEYFCNQFSSCSGDLAHLASSETEKENDFLYRYIESLSAELPPEAAWIGLNDIAVEGEYVWTDNSVSPFRSWATGQPGPADCGAMPGEFPTSTWVMLPCGEPLPYICKMRREAPPQTAQPGVYSARYFQHSH</sequence>
<organism evidence="3 4">
    <name type="scientific">Stichopus japonicus</name>
    <name type="common">Sea cucumber</name>
    <dbReference type="NCBI Taxonomy" id="307972"/>
    <lineage>
        <taxon>Eukaryota</taxon>
        <taxon>Metazoa</taxon>
        <taxon>Echinodermata</taxon>
        <taxon>Eleutherozoa</taxon>
        <taxon>Echinozoa</taxon>
        <taxon>Holothuroidea</taxon>
        <taxon>Aspidochirotacea</taxon>
        <taxon>Aspidochirotida</taxon>
        <taxon>Stichopodidae</taxon>
        <taxon>Apostichopus</taxon>
    </lineage>
</organism>
<dbReference type="SMART" id="SM00034">
    <property type="entry name" value="CLECT"/>
    <property type="match status" value="1"/>
</dbReference>
<dbReference type="Proteomes" id="UP000230750">
    <property type="component" value="Unassembled WGS sequence"/>
</dbReference>
<dbReference type="Gene3D" id="3.10.100.10">
    <property type="entry name" value="Mannose-Binding Protein A, subunit A"/>
    <property type="match status" value="1"/>
</dbReference>